<comment type="function">
    <text evidence="2">Secreted tripeptidyl-peptidase which degrades proteins at acidic pHs and is involved in virulence.</text>
</comment>
<feature type="binding site" evidence="11">
    <location>
        <position position="538"/>
    </location>
    <ligand>
        <name>Ca(2+)</name>
        <dbReference type="ChEBI" id="CHEBI:29108"/>
    </ligand>
</feature>
<dbReference type="EC" id="3.4.14.10" evidence="4"/>
<dbReference type="SUPFAM" id="SSF54897">
    <property type="entry name" value="Protease propeptides/inhibitors"/>
    <property type="match status" value="1"/>
</dbReference>
<evidence type="ECO:0000256" key="3">
    <source>
        <dbReference type="ARBA" id="ARBA00004239"/>
    </source>
</evidence>
<accession>A0ABR0E9F7</accession>
<keyword evidence="5 11" id="KW-0645">Protease</keyword>
<evidence type="ECO:0000256" key="9">
    <source>
        <dbReference type="ARBA" id="ARBA00022837"/>
    </source>
</evidence>
<proteinExistence type="predicted"/>
<keyword evidence="8 11" id="KW-0720">Serine protease</keyword>
<keyword evidence="9 11" id="KW-0106">Calcium</keyword>
<keyword evidence="10" id="KW-0865">Zymogen</keyword>
<feature type="domain" description="Peptidase S53" evidence="13">
    <location>
        <begin position="201"/>
        <end position="582"/>
    </location>
</feature>
<keyword evidence="6 11" id="KW-0479">Metal-binding</keyword>
<comment type="subcellular location">
    <subcellularLocation>
        <location evidence="3">Secreted</location>
        <location evidence="3">Extracellular space</location>
    </subcellularLocation>
</comment>
<dbReference type="PANTHER" id="PTHR14218">
    <property type="entry name" value="PROTEASE S8 TRIPEPTIDYL PEPTIDASE I CLN2"/>
    <property type="match status" value="1"/>
</dbReference>
<evidence type="ECO:0000256" key="8">
    <source>
        <dbReference type="ARBA" id="ARBA00022825"/>
    </source>
</evidence>
<dbReference type="EMBL" id="JAXOVC010000008">
    <property type="protein sequence ID" value="KAK4497871.1"/>
    <property type="molecule type" value="Genomic_DNA"/>
</dbReference>
<evidence type="ECO:0000256" key="10">
    <source>
        <dbReference type="ARBA" id="ARBA00023145"/>
    </source>
</evidence>
<dbReference type="Proteomes" id="UP001305779">
    <property type="component" value="Unassembled WGS sequence"/>
</dbReference>
<evidence type="ECO:0000256" key="4">
    <source>
        <dbReference type="ARBA" id="ARBA00012462"/>
    </source>
</evidence>
<organism evidence="14 15">
    <name type="scientific">Zasmidium cellare</name>
    <name type="common">Wine cellar mold</name>
    <name type="synonym">Racodium cellare</name>
    <dbReference type="NCBI Taxonomy" id="395010"/>
    <lineage>
        <taxon>Eukaryota</taxon>
        <taxon>Fungi</taxon>
        <taxon>Dikarya</taxon>
        <taxon>Ascomycota</taxon>
        <taxon>Pezizomycotina</taxon>
        <taxon>Dothideomycetes</taxon>
        <taxon>Dothideomycetidae</taxon>
        <taxon>Mycosphaerellales</taxon>
        <taxon>Mycosphaerellaceae</taxon>
        <taxon>Zasmidium</taxon>
    </lineage>
</organism>
<dbReference type="InterPro" id="IPR015366">
    <property type="entry name" value="S53_propep"/>
</dbReference>
<dbReference type="PROSITE" id="PS51695">
    <property type="entry name" value="SEDOLISIN"/>
    <property type="match status" value="1"/>
</dbReference>
<comment type="caution">
    <text evidence="14">The sequence shown here is derived from an EMBL/GenBank/DDBJ whole genome shotgun (WGS) entry which is preliminary data.</text>
</comment>
<comment type="cofactor">
    <cofactor evidence="11">
        <name>Ca(2+)</name>
        <dbReference type="ChEBI" id="CHEBI:29108"/>
    </cofactor>
    <text evidence="11">Binds 1 Ca(2+) ion per subunit.</text>
</comment>
<dbReference type="SMART" id="SM00944">
    <property type="entry name" value="Pro-kuma_activ"/>
    <property type="match status" value="1"/>
</dbReference>
<feature type="signal peptide" evidence="12">
    <location>
        <begin position="1"/>
        <end position="16"/>
    </location>
</feature>
<dbReference type="InterPro" id="IPR036852">
    <property type="entry name" value="Peptidase_S8/S53_dom_sf"/>
</dbReference>
<gene>
    <name evidence="14" type="ORF">PRZ48_010526</name>
</gene>
<dbReference type="InterPro" id="IPR050819">
    <property type="entry name" value="Tripeptidyl-peptidase_I"/>
</dbReference>
<dbReference type="InterPro" id="IPR023828">
    <property type="entry name" value="Peptidase_S8_Ser-AS"/>
</dbReference>
<dbReference type="PROSITE" id="PS00138">
    <property type="entry name" value="SUBTILASE_SER"/>
    <property type="match status" value="1"/>
</dbReference>
<keyword evidence="12" id="KW-0732">Signal</keyword>
<dbReference type="InterPro" id="IPR000209">
    <property type="entry name" value="Peptidase_S8/S53_dom"/>
</dbReference>
<evidence type="ECO:0000256" key="12">
    <source>
        <dbReference type="SAM" id="SignalP"/>
    </source>
</evidence>
<evidence type="ECO:0000256" key="7">
    <source>
        <dbReference type="ARBA" id="ARBA00022801"/>
    </source>
</evidence>
<protein>
    <recommendedName>
        <fullName evidence="4">tripeptidyl-peptidase II</fullName>
        <ecNumber evidence="4">3.4.14.10</ecNumber>
    </recommendedName>
</protein>
<name>A0ABR0E9F7_ZASCE</name>
<keyword evidence="7 11" id="KW-0378">Hydrolase</keyword>
<dbReference type="Pfam" id="PF09286">
    <property type="entry name" value="Pro-kuma_activ"/>
    <property type="match status" value="1"/>
</dbReference>
<evidence type="ECO:0000259" key="13">
    <source>
        <dbReference type="PROSITE" id="PS51695"/>
    </source>
</evidence>
<dbReference type="Pfam" id="PF00082">
    <property type="entry name" value="Peptidase_S8"/>
    <property type="match status" value="1"/>
</dbReference>
<evidence type="ECO:0000313" key="15">
    <source>
        <dbReference type="Proteomes" id="UP001305779"/>
    </source>
</evidence>
<dbReference type="Gene3D" id="3.40.50.200">
    <property type="entry name" value="Peptidase S8/S53 domain"/>
    <property type="match status" value="1"/>
</dbReference>
<evidence type="ECO:0000256" key="1">
    <source>
        <dbReference type="ARBA" id="ARBA00001910"/>
    </source>
</evidence>
<evidence type="ECO:0000313" key="14">
    <source>
        <dbReference type="EMBL" id="KAK4497871.1"/>
    </source>
</evidence>
<feature type="binding site" evidence="11">
    <location>
        <position position="537"/>
    </location>
    <ligand>
        <name>Ca(2+)</name>
        <dbReference type="ChEBI" id="CHEBI:29108"/>
    </ligand>
</feature>
<feature type="active site" description="Charge relay system" evidence="11">
    <location>
        <position position="285"/>
    </location>
</feature>
<feature type="chain" id="PRO_5045870263" description="tripeptidyl-peptidase II" evidence="12">
    <location>
        <begin position="17"/>
        <end position="582"/>
    </location>
</feature>
<sequence>MYSLLTLFVFASATHALTVPAWSSRSTYHEQIDKIPAGWSYKREAEKHEMITLRAYIRHSHRDYLQIAEDVSDPESPRYGQHLSAEELVLALPDASTSAHYITSWLDRNDIQGYEISSDHVQFETTVGKADELFSTKFASYQYLDEEPVMRTQNYSLPVQLEEHVDFVYPTVHFFAPKQRLQTRLEERQHVPTGPANCSNSVCPPQLKKQYNINYRPADNKSGSKIGIAGFLDTFPNVTDLKSFLSQYGAEKKADFPAYNVVSINRGRTTPTPNRGDLTVEPELDLDYALAFTGPLDVTFYSTGGRGTQLSQPGNKTVSPSGNEPQLEFLQYILAQKTPPQVISISYSDDEQSVPQAYARLCDLFAQAAARGISVISSSGDGGASGSGGNTACKGPDGKCRFIPTFPASCPWVTSVGATAGFGGTASFSSGGLSNYFARPSWQMQNVTEYIKELNGKHKGLYNASGRGIPDVSLLGDDYLSLTGGLPSTHDGTSASTPVFAAMVALINDIRLRNKKPALGLLNPLLYAAKAKSVFRDVQDGSESIGCADGNFFESGWEALKGWDAATGLGEPDFEKLRGLLA</sequence>
<feature type="active site" description="Charge relay system" evidence="11">
    <location>
        <position position="494"/>
    </location>
</feature>
<evidence type="ECO:0000256" key="6">
    <source>
        <dbReference type="ARBA" id="ARBA00022723"/>
    </source>
</evidence>
<feature type="binding site" evidence="11">
    <location>
        <position position="564"/>
    </location>
    <ligand>
        <name>Ca(2+)</name>
        <dbReference type="ChEBI" id="CHEBI:29108"/>
    </ligand>
</feature>
<evidence type="ECO:0000256" key="2">
    <source>
        <dbReference type="ARBA" id="ARBA00002451"/>
    </source>
</evidence>
<evidence type="ECO:0000256" key="5">
    <source>
        <dbReference type="ARBA" id="ARBA00022670"/>
    </source>
</evidence>
<feature type="binding site" evidence="11">
    <location>
        <position position="562"/>
    </location>
    <ligand>
        <name>Ca(2+)</name>
        <dbReference type="ChEBI" id="CHEBI:29108"/>
    </ligand>
</feature>
<dbReference type="PANTHER" id="PTHR14218:SF15">
    <property type="entry name" value="TRIPEPTIDYL-PEPTIDASE 1"/>
    <property type="match status" value="1"/>
</dbReference>
<dbReference type="InterPro" id="IPR030400">
    <property type="entry name" value="Sedolisin_dom"/>
</dbReference>
<dbReference type="CDD" id="cd11377">
    <property type="entry name" value="Pro-peptidase_S53"/>
    <property type="match status" value="1"/>
</dbReference>
<dbReference type="CDD" id="cd04056">
    <property type="entry name" value="Peptidases_S53"/>
    <property type="match status" value="1"/>
</dbReference>
<dbReference type="SUPFAM" id="SSF52743">
    <property type="entry name" value="Subtilisin-like"/>
    <property type="match status" value="1"/>
</dbReference>
<feature type="active site" description="Charge relay system" evidence="11">
    <location>
        <position position="281"/>
    </location>
</feature>
<keyword evidence="15" id="KW-1185">Reference proteome</keyword>
<reference evidence="14 15" key="1">
    <citation type="journal article" date="2023" name="G3 (Bethesda)">
        <title>A chromosome-level genome assembly of Zasmidium syzygii isolated from banana leaves.</title>
        <authorList>
            <person name="van Westerhoven A.C."/>
            <person name="Mehrabi R."/>
            <person name="Talebi R."/>
            <person name="Steentjes M.B.F."/>
            <person name="Corcolon B."/>
            <person name="Chong P.A."/>
            <person name="Kema G.H.J."/>
            <person name="Seidl M.F."/>
        </authorList>
    </citation>
    <scope>NUCLEOTIDE SEQUENCE [LARGE SCALE GENOMIC DNA]</scope>
    <source>
        <strain evidence="14 15">P124</strain>
    </source>
</reference>
<comment type="catalytic activity">
    <reaction evidence="1">
        <text>Release of an N-terminal tripeptide from a polypeptide.</text>
        <dbReference type="EC" id="3.4.14.10"/>
    </reaction>
</comment>
<evidence type="ECO:0000256" key="11">
    <source>
        <dbReference type="PROSITE-ProRule" id="PRU01032"/>
    </source>
</evidence>